<protein>
    <recommendedName>
        <fullName evidence="3">DUF7908 domain-containing protein</fullName>
    </recommendedName>
</protein>
<feature type="domain" description="DUF7908" evidence="3">
    <location>
        <begin position="1083"/>
        <end position="1215"/>
    </location>
</feature>
<evidence type="ECO:0000259" key="3">
    <source>
        <dbReference type="Pfam" id="PF25485"/>
    </source>
</evidence>
<dbReference type="VEuPathDB" id="FungiDB:Z517_07024"/>
<evidence type="ECO:0000256" key="2">
    <source>
        <dbReference type="SAM" id="SignalP"/>
    </source>
</evidence>
<reference evidence="4 5" key="1">
    <citation type="submission" date="2015-01" db="EMBL/GenBank/DDBJ databases">
        <title>The Genome Sequence of Fonsecaea pedrosoi CBS 271.37.</title>
        <authorList>
            <consortium name="The Broad Institute Genomics Platform"/>
            <person name="Cuomo C."/>
            <person name="de Hoog S."/>
            <person name="Gorbushina A."/>
            <person name="Stielow B."/>
            <person name="Teixiera M."/>
            <person name="Abouelleil A."/>
            <person name="Chapman S.B."/>
            <person name="Priest M."/>
            <person name="Young S.K."/>
            <person name="Wortman J."/>
            <person name="Nusbaum C."/>
            <person name="Birren B."/>
        </authorList>
    </citation>
    <scope>NUCLEOTIDE SEQUENCE [LARGE SCALE GENOMIC DNA]</scope>
    <source>
        <strain evidence="4 5">CBS 271.37</strain>
    </source>
</reference>
<gene>
    <name evidence="4" type="ORF">Z517_07024</name>
</gene>
<feature type="region of interest" description="Disordered" evidence="1">
    <location>
        <begin position="77"/>
        <end position="114"/>
    </location>
</feature>
<feature type="compositionally biased region" description="Low complexity" evidence="1">
    <location>
        <begin position="524"/>
        <end position="540"/>
    </location>
</feature>
<dbReference type="STRING" id="1442368.A0A0D2H701"/>
<feature type="domain" description="DUF7908" evidence="3">
    <location>
        <begin position="326"/>
        <end position="454"/>
    </location>
</feature>
<feature type="region of interest" description="Disordered" evidence="1">
    <location>
        <begin position="836"/>
        <end position="873"/>
    </location>
</feature>
<evidence type="ECO:0000256" key="1">
    <source>
        <dbReference type="SAM" id="MobiDB-lite"/>
    </source>
</evidence>
<dbReference type="GeneID" id="25306514"/>
<feature type="chain" id="PRO_5002259280" description="DUF7908 domain-containing protein" evidence="2">
    <location>
        <begin position="19"/>
        <end position="1763"/>
    </location>
</feature>
<dbReference type="Proteomes" id="UP000053029">
    <property type="component" value="Unassembled WGS sequence"/>
</dbReference>
<feature type="region of interest" description="Disordered" evidence="1">
    <location>
        <begin position="156"/>
        <end position="198"/>
    </location>
</feature>
<dbReference type="AlphaFoldDB" id="A0A0D2H701"/>
<organism evidence="4 5">
    <name type="scientific">Fonsecaea pedrosoi CBS 271.37</name>
    <dbReference type="NCBI Taxonomy" id="1442368"/>
    <lineage>
        <taxon>Eukaryota</taxon>
        <taxon>Fungi</taxon>
        <taxon>Dikarya</taxon>
        <taxon>Ascomycota</taxon>
        <taxon>Pezizomycotina</taxon>
        <taxon>Eurotiomycetes</taxon>
        <taxon>Chaetothyriomycetidae</taxon>
        <taxon>Chaetothyriales</taxon>
        <taxon>Herpotrichiellaceae</taxon>
        <taxon>Fonsecaea</taxon>
    </lineage>
</organism>
<feature type="region of interest" description="Disordered" evidence="1">
    <location>
        <begin position="461"/>
        <end position="481"/>
    </location>
</feature>
<dbReference type="RefSeq" id="XP_013284217.1">
    <property type="nucleotide sequence ID" value="XM_013428763.1"/>
</dbReference>
<name>A0A0D2H701_9EURO</name>
<feature type="region of interest" description="Disordered" evidence="1">
    <location>
        <begin position="524"/>
        <end position="549"/>
    </location>
</feature>
<dbReference type="EMBL" id="KN846972">
    <property type="protein sequence ID" value="KIW80409.1"/>
    <property type="molecule type" value="Genomic_DNA"/>
</dbReference>
<dbReference type="OrthoDB" id="4154893at2759"/>
<feature type="region of interest" description="Disordered" evidence="1">
    <location>
        <begin position="1357"/>
        <end position="1380"/>
    </location>
</feature>
<evidence type="ECO:0000313" key="4">
    <source>
        <dbReference type="EMBL" id="KIW80409.1"/>
    </source>
</evidence>
<feature type="compositionally biased region" description="Low complexity" evidence="1">
    <location>
        <begin position="463"/>
        <end position="481"/>
    </location>
</feature>
<keyword evidence="5" id="KW-1185">Reference proteome</keyword>
<feature type="region of interest" description="Disordered" evidence="1">
    <location>
        <begin position="233"/>
        <end position="299"/>
    </location>
</feature>
<feature type="compositionally biased region" description="Low complexity" evidence="1">
    <location>
        <begin position="1359"/>
        <end position="1380"/>
    </location>
</feature>
<dbReference type="HOGENOM" id="CLU_002630_0_0_1"/>
<accession>A0A0D2H701</accession>
<evidence type="ECO:0000313" key="5">
    <source>
        <dbReference type="Proteomes" id="UP000053029"/>
    </source>
</evidence>
<feature type="signal peptide" evidence="2">
    <location>
        <begin position="1"/>
        <end position="18"/>
    </location>
</feature>
<keyword evidence="2" id="KW-0732">Signal</keyword>
<dbReference type="Pfam" id="PF25485">
    <property type="entry name" value="DUF7908"/>
    <property type="match status" value="2"/>
</dbReference>
<proteinExistence type="predicted"/>
<sequence>MGLLHLTVALALAASTHSLGLPANHDTTITETLTRFVFTCPCDSTTSVSIGTTYPTLPTGVSDGHDWHDWVGSVSQSSGALTSSSSSISRSGTGSRSATNQPSSHHTTADSSSKSTSTTAIWTSVSTSLPGTSTGSSITFTSTSIYSPVSPSLSTTAIATSSSPTVSSSISTSTSTLDISTSTTETTSPLTPGTTSTTLITTSSSECSFEVITTTLKKRDVLEVRTLTVPAAGCSTTTSTSGIPTTTPASSSTASTASTTLGASSSVDTSSTTPAGPATSSSIGTSTSADPDSLPRTTSLTTVSVTLTTSGTSSTTLTADTSAPSVGQPFSIQVNTAGPGKHKRDILVVGYVNGALVLVSSPADAVAFVLTSDGVLMIFGTTLVVGFGGGSGTSALMIYSSVSAMPTTIVWSISGGALVLPGAGFCVGAGNVMSVNVGSATDSSCAPVTPVPDTDTDSYNTEVASTVTPSPQTSPVTTQASTSTTVDITSTTSLSSLTTTPIIISSTSSLTSTVYVSTSSQILDSTTSGSSATTTTTTATKTEETSGPNCSILPLQDQTAPSGTQYTQFFYSCFAAIPTTLGDSYSLVTSGDGDYSSDPTAFLNQCVATAEQLSASVWTYYQSSSDFKWHCGFWTGLVADDGIFVDDETVFTMNAMTVLGGDDTSSSTSTSFSSTATLSTFSSQTLTSSTLTTTSGSFVTTTTTSVTSTTSSANCVATSASVGDVLDTTTGNSWINFFSSGCGLSLDWQTLDFNNLYVYQRTDYTFEEALLECAQVADNDGSPVFEFETDIRNNNRWVCWTLNGITNDPAQFQPYPGIADAYGWYLPSRMVSVTTTSSTTTSAPSSTVSTLTTTSAPGATTSQSTLAPPTTPSILTTTSDFSTTIATSSLTTTSTSATTTTAAASCQPTNVVDSNGDTWQVLCDVVRLGGGEGTGTIFNLGTGTTLAQCIELCDGIDTCNMVEVGPDDSGTVYCWGLTSVVSWTPAEYAGWDTALKISGDFARDPVSGNTIDDTIASSSTLLTTTSTTTSTPGSFTTTSTTTIDSTATSTSITTTSTTTVDVSTTATSTPTTTTSTIIDIPTSAETFYIAAETGVAGRRIKRGTQYLVLSPQTGLSSLVDSQSEASTFVIADDESLMVVVSGTPVWVGFTFTTPTQIVMATVQPDPPVTATIRSNGVLTISSVVTECSLNGGLVVSTDGSIPEGCIQVTLKAVSAPIVDPVSSITSSSSLLPVVTTSATTITTGTTTITTTATTPTPTCTNGEIVSDANGDTWETLCGQGSVNGWTYFSSFADVATLADCIAKCNEDGSCNAVSIEYRDLGTNMCGFIYTTIDFQPYDFTADTAIKVSGANARPQIDFSSSSTTTTTTTTTTGSVSSTATTSATSTTTIPACTPSAIGDVTALYDTTQTFRNVYTGCGESLEGATTGGLQYLPKQFAVQWQASENYEGWTFEDAVSRCVQTAVDNAATAVEFYVDVDQNWLCVGVDDLTLDDSSFYTDPNVINAWGFVWENSCQNSPLDDIVATDGTVFSEFYTGCSASLQGNIPGGLQYLNRVVSVQWPAPDYADWTFDAAVKSCADQTVSQDGTMFEFYIGADDSWYCVAVNDLPIEADSFSPDATVGKVWGFAITQSTEVCEPSQLAGSIQLTNGTTYDEFYDACHVSLEGISGGGPGSMTNVFGFNNPPGEDGNHGGWTLETSLQQCITDSAAAGATLVEFYENADEDPTWYCFGVADVPADEDSFYGDDTVGRLWAFKLDESTLPTND</sequence>
<dbReference type="InterPro" id="IPR057230">
    <property type="entry name" value="DUF7908"/>
</dbReference>